<evidence type="ECO:0000313" key="1">
    <source>
        <dbReference type="EMBL" id="QFU16079.1"/>
    </source>
</evidence>
<protein>
    <submittedName>
        <fullName evidence="1">Uncharacterized protein</fullName>
    </submittedName>
</protein>
<accession>A0A5P9JV74</accession>
<dbReference type="Proteomes" id="UP000325614">
    <property type="component" value="Chromosome"/>
</dbReference>
<keyword evidence="2" id="KW-1185">Reference proteome</keyword>
<dbReference type="RefSeq" id="WP_152585724.1">
    <property type="nucleotide sequence ID" value="NZ_CP045423.1"/>
</dbReference>
<proteinExistence type="predicted"/>
<name>A0A5P9JV74_9HYPH</name>
<evidence type="ECO:0000313" key="2">
    <source>
        <dbReference type="Proteomes" id="UP000325614"/>
    </source>
</evidence>
<dbReference type="AlphaFoldDB" id="A0A5P9JV74"/>
<dbReference type="EMBL" id="CP045423">
    <property type="protein sequence ID" value="QFU16079.1"/>
    <property type="molecule type" value="Genomic_DNA"/>
</dbReference>
<gene>
    <name evidence="1" type="ORF">GDR74_07520</name>
</gene>
<organism evidence="1 2">
    <name type="scientific">Microvirga thermotolerans</name>
    <dbReference type="NCBI Taxonomy" id="2651334"/>
    <lineage>
        <taxon>Bacteria</taxon>
        <taxon>Pseudomonadati</taxon>
        <taxon>Pseudomonadota</taxon>
        <taxon>Alphaproteobacteria</taxon>
        <taxon>Hyphomicrobiales</taxon>
        <taxon>Methylobacteriaceae</taxon>
        <taxon>Microvirga</taxon>
    </lineage>
</organism>
<dbReference type="KEGG" id="mico:GDR74_07520"/>
<reference evidence="1 2" key="1">
    <citation type="submission" date="2019-10" db="EMBL/GenBank/DDBJ databases">
        <title>Isolation, Identification of Microvirga thermotolerans HR1, a novel thermophilic bacterium and Comparative Genomics of the genus Microvirga.</title>
        <authorList>
            <person name="Li J."/>
            <person name="Zhang W."/>
            <person name="Lin M."/>
            <person name="Wang J."/>
        </authorList>
    </citation>
    <scope>NUCLEOTIDE SEQUENCE [LARGE SCALE GENOMIC DNA]</scope>
    <source>
        <strain evidence="1 2">HR1</strain>
    </source>
</reference>
<sequence>MFLDDKFPYGGGQSGPLCQACKRMILPNDRTKRVEFRSDPDGSQGLTGDYHLACSRRFESLAHAINLNPWSGF</sequence>